<gene>
    <name evidence="4" type="ORF">FEE96_09090</name>
</gene>
<keyword evidence="1" id="KW-0472">Membrane</keyword>
<name>A0ABY2V109_9RHOB</name>
<protein>
    <recommendedName>
        <fullName evidence="3">TPM domain-containing protein</fullName>
    </recommendedName>
</protein>
<evidence type="ECO:0000313" key="4">
    <source>
        <dbReference type="EMBL" id="TLP65654.1"/>
    </source>
</evidence>
<evidence type="ECO:0000256" key="2">
    <source>
        <dbReference type="SAM" id="SignalP"/>
    </source>
</evidence>
<evidence type="ECO:0000313" key="5">
    <source>
        <dbReference type="Proteomes" id="UP000305041"/>
    </source>
</evidence>
<evidence type="ECO:0000259" key="3">
    <source>
        <dbReference type="Pfam" id="PF04536"/>
    </source>
</evidence>
<feature type="transmembrane region" description="Helical" evidence="1">
    <location>
        <begin position="328"/>
        <end position="349"/>
    </location>
</feature>
<dbReference type="Proteomes" id="UP000305041">
    <property type="component" value="Unassembled WGS sequence"/>
</dbReference>
<feature type="domain" description="TPM" evidence="3">
    <location>
        <begin position="33"/>
        <end position="159"/>
    </location>
</feature>
<dbReference type="EMBL" id="VAUA01000004">
    <property type="protein sequence ID" value="TLP65654.1"/>
    <property type="molecule type" value="Genomic_DNA"/>
</dbReference>
<dbReference type="PANTHER" id="PTHR30373:SF2">
    <property type="entry name" value="UPF0603 PROTEIN YGCG"/>
    <property type="match status" value="1"/>
</dbReference>
<keyword evidence="1" id="KW-1133">Transmembrane helix</keyword>
<sequence length="352" mass="39388">MKILKLLTLAVAVMAAGISVHAQSYPNYHEVFVNDYVGILSTEETQRLRSKLQTLRAVHDIEFTTVTINRMSDYGHIGPIEPFATGLFNHWGVGNAARNDGVMLLVARYDRKMRIEVGSGYGATKNAAMAEIIQDVILPEFRKNNYAVGILKGVDEVINELTGAYPNESDSNALGRAWKKLERFAERNAIAVLAAISGVGLFLVSAGRWWFRNRPRYCPVDRNKMIRLTEQLEDAHLDDGQQTEERLKSKDYDVWDCPNCNHVTIEGYRGWFSRMGGCRSCDYKTLQGDATILIHATTSSTGLKRIDYHCHHCVDEYSATKKFQRNPLALLPAVLLVVDRLLAVAPAGVGRT</sequence>
<organism evidence="4 5">
    <name type="scientific">Parasedimentitalea maritima</name>
    <dbReference type="NCBI Taxonomy" id="2578117"/>
    <lineage>
        <taxon>Bacteria</taxon>
        <taxon>Pseudomonadati</taxon>
        <taxon>Pseudomonadota</taxon>
        <taxon>Alphaproteobacteria</taxon>
        <taxon>Rhodobacterales</taxon>
        <taxon>Paracoccaceae</taxon>
        <taxon>Parasedimentitalea</taxon>
    </lineage>
</organism>
<accession>A0ABY2V109</accession>
<dbReference type="Gene3D" id="3.10.310.50">
    <property type="match status" value="1"/>
</dbReference>
<keyword evidence="5" id="KW-1185">Reference proteome</keyword>
<feature type="signal peptide" evidence="2">
    <location>
        <begin position="1"/>
        <end position="22"/>
    </location>
</feature>
<comment type="caution">
    <text evidence="4">The sequence shown here is derived from an EMBL/GenBank/DDBJ whole genome shotgun (WGS) entry which is preliminary data.</text>
</comment>
<dbReference type="InterPro" id="IPR007621">
    <property type="entry name" value="TPM_dom"/>
</dbReference>
<evidence type="ECO:0000256" key="1">
    <source>
        <dbReference type="SAM" id="Phobius"/>
    </source>
</evidence>
<proteinExistence type="predicted"/>
<dbReference type="PANTHER" id="PTHR30373">
    <property type="entry name" value="UPF0603 PROTEIN YGCG"/>
    <property type="match status" value="1"/>
</dbReference>
<keyword evidence="2" id="KW-0732">Signal</keyword>
<dbReference type="Pfam" id="PF04536">
    <property type="entry name" value="TPM_phosphatase"/>
    <property type="match status" value="1"/>
</dbReference>
<feature type="transmembrane region" description="Helical" evidence="1">
    <location>
        <begin position="189"/>
        <end position="211"/>
    </location>
</feature>
<reference evidence="4 5" key="1">
    <citation type="submission" date="2019-05" db="EMBL/GenBank/DDBJ databases">
        <title>Draft genome sequence of Pelagicola sp. DSW4-44.</title>
        <authorList>
            <person name="Oh J."/>
        </authorList>
    </citation>
    <scope>NUCLEOTIDE SEQUENCE [LARGE SCALE GENOMIC DNA]</scope>
    <source>
        <strain evidence="4 5">DSW4-44</strain>
    </source>
</reference>
<keyword evidence="1" id="KW-0812">Transmembrane</keyword>
<feature type="chain" id="PRO_5047075317" description="TPM domain-containing protein" evidence="2">
    <location>
        <begin position="23"/>
        <end position="352"/>
    </location>
</feature>
<dbReference type="RefSeq" id="WP_138162721.1">
    <property type="nucleotide sequence ID" value="NZ_VAUA01000004.1"/>
</dbReference>